<evidence type="ECO:0000313" key="8">
    <source>
        <dbReference type="Proteomes" id="UP001443914"/>
    </source>
</evidence>
<proteinExistence type="predicted"/>
<feature type="compositionally biased region" description="Acidic residues" evidence="5">
    <location>
        <begin position="210"/>
        <end position="219"/>
    </location>
</feature>
<dbReference type="AlphaFoldDB" id="A0AAW1KAD2"/>
<evidence type="ECO:0000313" key="7">
    <source>
        <dbReference type="EMBL" id="KAK9713958.1"/>
    </source>
</evidence>
<organism evidence="7 8">
    <name type="scientific">Saponaria officinalis</name>
    <name type="common">Common soapwort</name>
    <name type="synonym">Lychnis saponaria</name>
    <dbReference type="NCBI Taxonomy" id="3572"/>
    <lineage>
        <taxon>Eukaryota</taxon>
        <taxon>Viridiplantae</taxon>
        <taxon>Streptophyta</taxon>
        <taxon>Embryophyta</taxon>
        <taxon>Tracheophyta</taxon>
        <taxon>Spermatophyta</taxon>
        <taxon>Magnoliopsida</taxon>
        <taxon>eudicotyledons</taxon>
        <taxon>Gunneridae</taxon>
        <taxon>Pentapetalae</taxon>
        <taxon>Caryophyllales</taxon>
        <taxon>Caryophyllaceae</taxon>
        <taxon>Caryophylleae</taxon>
        <taxon>Saponaria</taxon>
    </lineage>
</organism>
<dbReference type="SUPFAM" id="SSF47459">
    <property type="entry name" value="HLH, helix-loop-helix DNA-binding domain"/>
    <property type="match status" value="1"/>
</dbReference>
<evidence type="ECO:0000256" key="5">
    <source>
        <dbReference type="SAM" id="MobiDB-lite"/>
    </source>
</evidence>
<dbReference type="InterPro" id="IPR037546">
    <property type="entry name" value="SAC51-like"/>
</dbReference>
<keyword evidence="8" id="KW-1185">Reference proteome</keyword>
<dbReference type="InterPro" id="IPR036638">
    <property type="entry name" value="HLH_DNA-bd_sf"/>
</dbReference>
<dbReference type="GO" id="GO:0005634">
    <property type="term" value="C:nucleus"/>
    <property type="evidence" value="ECO:0007669"/>
    <property type="project" value="UniProtKB-SubCell"/>
</dbReference>
<name>A0AAW1KAD2_SAPOF</name>
<evidence type="ECO:0000256" key="4">
    <source>
        <dbReference type="ARBA" id="ARBA00023242"/>
    </source>
</evidence>
<reference evidence="7" key="1">
    <citation type="submission" date="2024-03" db="EMBL/GenBank/DDBJ databases">
        <title>WGS assembly of Saponaria officinalis var. Norfolk2.</title>
        <authorList>
            <person name="Jenkins J."/>
            <person name="Shu S."/>
            <person name="Grimwood J."/>
            <person name="Barry K."/>
            <person name="Goodstein D."/>
            <person name="Schmutz J."/>
            <person name="Leebens-Mack J."/>
            <person name="Osbourn A."/>
        </authorList>
    </citation>
    <scope>NUCLEOTIDE SEQUENCE [LARGE SCALE GENOMIC DNA]</scope>
    <source>
        <strain evidence="7">JIC</strain>
    </source>
</reference>
<evidence type="ECO:0000256" key="3">
    <source>
        <dbReference type="ARBA" id="ARBA00023163"/>
    </source>
</evidence>
<evidence type="ECO:0000256" key="2">
    <source>
        <dbReference type="ARBA" id="ARBA00023015"/>
    </source>
</evidence>
<keyword evidence="4" id="KW-0539">Nucleus</keyword>
<dbReference type="PANTHER" id="PTHR36066">
    <property type="entry name" value="TRANSCRIPTION FACTOR BHLH145"/>
    <property type="match status" value="1"/>
</dbReference>
<sequence length="364" mass="39971">MEKDLESSLRYRQLDEQIPNAKSSNLPFDDLGMRNSRFSYTVAAPMNGPLPTFGSSGLPNFKPGQSKEPHGWFYCLPRSRQGLVTDMMLRDKSVPETGFPAKASAPANNAPTIGAARGSKQFLVFDQSGDKTTMMLSSGIGSSILWPTDLSRKPTCFFESKEDVLGIGSDGIYSGRYLSDDVGNDPETDEGSHMCEDSEEINALLCSDEEDDYSDDGEETSTGHSPIPTTAYEKQDWFEEEDMDEVASSPAGPVKRQKLTKSDYQVPLVTHATSSVKRNRSLDYEDDAESSCAGGNPIQFNMGSLLGNKRMRLKKIRETVSILQTILPDVKGKDAVAVLDEAINYLKTLKFKAESLGLSECSFD</sequence>
<accession>A0AAW1KAD2</accession>
<comment type="caution">
    <text evidence="7">The sequence shown here is derived from an EMBL/GenBank/DDBJ whole genome shotgun (WGS) entry which is preliminary data.</text>
</comment>
<keyword evidence="2" id="KW-0805">Transcription regulation</keyword>
<dbReference type="PROSITE" id="PS50888">
    <property type="entry name" value="BHLH"/>
    <property type="match status" value="1"/>
</dbReference>
<dbReference type="Pfam" id="PF23173">
    <property type="entry name" value="bHLH_SAC51"/>
    <property type="match status" value="1"/>
</dbReference>
<feature type="region of interest" description="Disordered" evidence="5">
    <location>
        <begin position="210"/>
        <end position="229"/>
    </location>
</feature>
<evidence type="ECO:0000259" key="6">
    <source>
        <dbReference type="PROSITE" id="PS50888"/>
    </source>
</evidence>
<comment type="subcellular location">
    <subcellularLocation>
        <location evidence="1">Nucleus</location>
    </subcellularLocation>
</comment>
<protein>
    <recommendedName>
        <fullName evidence="6">BHLH domain-containing protein</fullName>
    </recommendedName>
</protein>
<dbReference type="EMBL" id="JBDFQZ010000006">
    <property type="protein sequence ID" value="KAK9713958.1"/>
    <property type="molecule type" value="Genomic_DNA"/>
</dbReference>
<feature type="domain" description="BHLH" evidence="6">
    <location>
        <begin position="300"/>
        <end position="349"/>
    </location>
</feature>
<dbReference type="Proteomes" id="UP001443914">
    <property type="component" value="Unassembled WGS sequence"/>
</dbReference>
<evidence type="ECO:0000256" key="1">
    <source>
        <dbReference type="ARBA" id="ARBA00004123"/>
    </source>
</evidence>
<keyword evidence="3" id="KW-0804">Transcription</keyword>
<gene>
    <name evidence="7" type="ORF">RND81_06G061200</name>
</gene>
<dbReference type="PANTHER" id="PTHR36066:SF2">
    <property type="entry name" value="TRANSCRIPTION FACTOR BHLH145"/>
    <property type="match status" value="1"/>
</dbReference>
<dbReference type="InterPro" id="IPR011598">
    <property type="entry name" value="bHLH_dom"/>
</dbReference>
<dbReference type="GO" id="GO:0046983">
    <property type="term" value="F:protein dimerization activity"/>
    <property type="evidence" value="ECO:0007669"/>
    <property type="project" value="InterPro"/>
</dbReference>